<dbReference type="InterPro" id="IPR020846">
    <property type="entry name" value="MFS_dom"/>
</dbReference>
<comment type="caution">
    <text evidence="8">The sequence shown here is derived from an EMBL/GenBank/DDBJ whole genome shotgun (WGS) entry which is preliminary data.</text>
</comment>
<evidence type="ECO:0000256" key="5">
    <source>
        <dbReference type="ARBA" id="ARBA00023136"/>
    </source>
</evidence>
<comment type="subcellular location">
    <subcellularLocation>
        <location evidence="1">Cell membrane</location>
        <topology evidence="1">Multi-pass membrane protein</topology>
    </subcellularLocation>
</comment>
<dbReference type="AlphaFoldDB" id="A0A3B0BF73"/>
<evidence type="ECO:0000313" key="8">
    <source>
        <dbReference type="EMBL" id="RKN71863.1"/>
    </source>
</evidence>
<keyword evidence="4 6" id="KW-1133">Transmembrane helix</keyword>
<dbReference type="RefSeq" id="WP_120750760.1">
    <property type="nucleotide sequence ID" value="NZ_RBAH01000028.1"/>
</dbReference>
<accession>A0A3B0BF73</accession>
<gene>
    <name evidence="8" type="ORF">D7M11_28965</name>
</gene>
<keyword evidence="2" id="KW-0813">Transport</keyword>
<protein>
    <submittedName>
        <fullName evidence="8">MFS transporter</fullName>
    </submittedName>
</protein>
<feature type="transmembrane region" description="Helical" evidence="6">
    <location>
        <begin position="51"/>
        <end position="80"/>
    </location>
</feature>
<dbReference type="SUPFAM" id="SSF103473">
    <property type="entry name" value="MFS general substrate transporter"/>
    <property type="match status" value="1"/>
</dbReference>
<dbReference type="PANTHER" id="PTHR23502:SF35">
    <property type="entry name" value="MAJOR FACILITATOR SUPERFAMILY (MFS) PROFILE DOMAIN-CONTAINING PROTEIN"/>
    <property type="match status" value="1"/>
</dbReference>
<feature type="transmembrane region" description="Helical" evidence="6">
    <location>
        <begin position="92"/>
        <end position="114"/>
    </location>
</feature>
<evidence type="ECO:0000256" key="3">
    <source>
        <dbReference type="ARBA" id="ARBA00022692"/>
    </source>
</evidence>
<dbReference type="PROSITE" id="PS50850">
    <property type="entry name" value="MFS"/>
    <property type="match status" value="1"/>
</dbReference>
<dbReference type="GO" id="GO:0005886">
    <property type="term" value="C:plasma membrane"/>
    <property type="evidence" value="ECO:0007669"/>
    <property type="project" value="UniProtKB-SubCell"/>
</dbReference>
<evidence type="ECO:0000256" key="1">
    <source>
        <dbReference type="ARBA" id="ARBA00004651"/>
    </source>
</evidence>
<feature type="transmembrane region" description="Helical" evidence="6">
    <location>
        <begin position="19"/>
        <end position="39"/>
    </location>
</feature>
<evidence type="ECO:0000256" key="4">
    <source>
        <dbReference type="ARBA" id="ARBA00022989"/>
    </source>
</evidence>
<evidence type="ECO:0000313" key="9">
    <source>
        <dbReference type="Proteomes" id="UP000282311"/>
    </source>
</evidence>
<dbReference type="PANTHER" id="PTHR23502">
    <property type="entry name" value="MAJOR FACILITATOR SUPERFAMILY"/>
    <property type="match status" value="1"/>
</dbReference>
<dbReference type="Pfam" id="PF07690">
    <property type="entry name" value="MFS_1"/>
    <property type="match status" value="1"/>
</dbReference>
<dbReference type="InterPro" id="IPR011701">
    <property type="entry name" value="MFS"/>
</dbReference>
<evidence type="ECO:0000259" key="7">
    <source>
        <dbReference type="PROSITE" id="PS50850"/>
    </source>
</evidence>
<dbReference type="Proteomes" id="UP000282311">
    <property type="component" value="Unassembled WGS sequence"/>
</dbReference>
<proteinExistence type="predicted"/>
<keyword evidence="3 6" id="KW-0812">Transmembrane</keyword>
<dbReference type="Gene3D" id="1.20.1720.10">
    <property type="entry name" value="Multidrug resistance protein D"/>
    <property type="match status" value="1"/>
</dbReference>
<dbReference type="InterPro" id="IPR036259">
    <property type="entry name" value="MFS_trans_sf"/>
</dbReference>
<keyword evidence="9" id="KW-1185">Reference proteome</keyword>
<feature type="transmembrane region" description="Helical" evidence="6">
    <location>
        <begin position="126"/>
        <end position="144"/>
    </location>
</feature>
<feature type="domain" description="Major facilitator superfamily (MFS) profile" evidence="7">
    <location>
        <begin position="1"/>
        <end position="175"/>
    </location>
</feature>
<evidence type="ECO:0000256" key="2">
    <source>
        <dbReference type="ARBA" id="ARBA00022448"/>
    </source>
</evidence>
<evidence type="ECO:0000256" key="6">
    <source>
        <dbReference type="SAM" id="Phobius"/>
    </source>
</evidence>
<keyword evidence="5 6" id="KW-0472">Membrane</keyword>
<organism evidence="8 9">
    <name type="scientific">Paenibacillus ginsengarvi</name>
    <dbReference type="NCBI Taxonomy" id="400777"/>
    <lineage>
        <taxon>Bacteria</taxon>
        <taxon>Bacillati</taxon>
        <taxon>Bacillota</taxon>
        <taxon>Bacilli</taxon>
        <taxon>Bacillales</taxon>
        <taxon>Paenibacillaceae</taxon>
        <taxon>Paenibacillus</taxon>
    </lineage>
</organism>
<dbReference type="EMBL" id="RBAH01000028">
    <property type="protein sequence ID" value="RKN71863.1"/>
    <property type="molecule type" value="Genomic_DNA"/>
</dbReference>
<feature type="transmembrane region" description="Helical" evidence="6">
    <location>
        <begin position="150"/>
        <end position="167"/>
    </location>
</feature>
<name>A0A3B0BF73_9BACL</name>
<sequence>MSCTEENEYEYGVFHTTSFWVNMTVSLYTLCLALMQMVYGPLTDSIGRRKVLLFGNFIYLAATLGCYITAVSVLLFIATASHSLLLLLASDMLFGFFVGVSLPVQTVLLTSAFLQKRATAVGVYNFLRYMGMTLGPMAGSLLLHLAGLPAAFGFAALLLVGCGWRLGRAETSASR</sequence>
<reference evidence="8 9" key="1">
    <citation type="journal article" date="2007" name="Int. J. Syst. Evol. Microbiol.">
        <title>Paenibacillus ginsengarvi sp. nov., isolated from soil from ginseng cultivation.</title>
        <authorList>
            <person name="Yoon M.H."/>
            <person name="Ten L.N."/>
            <person name="Im W.T."/>
        </authorList>
    </citation>
    <scope>NUCLEOTIDE SEQUENCE [LARGE SCALE GENOMIC DNA]</scope>
    <source>
        <strain evidence="8 9">KCTC 13059</strain>
    </source>
</reference>
<dbReference type="OrthoDB" id="9816041at2"/>
<dbReference type="GO" id="GO:0022857">
    <property type="term" value="F:transmembrane transporter activity"/>
    <property type="evidence" value="ECO:0007669"/>
    <property type="project" value="InterPro"/>
</dbReference>